<feature type="region of interest" description="Disordered" evidence="10">
    <location>
        <begin position="4925"/>
        <end position="4964"/>
    </location>
</feature>
<comment type="similarity">
    <text evidence="3 9">Belongs to the midasin family.</text>
</comment>
<sequence length="5352" mass="606578">MSLDGSFSPSASLRRLLARCPPLRSDPKLSSLERNREGFSESALDDLVEALADPFLHPEYTIPIVGCFRPVCERIATRAIEKLRTVSSLNSENSASSEDVGEEETRVLDFYLRRGRGLRLHEIACLALCRALDLAPFLLRCILNYFKFSPPPFARLLCMGVSLPEGIKLLLEATRLSYRFLAMEPKVFSELWDWSCFLDLLQSLGDLTLTETIQLDEKLDLRWCTAQILSIVLKSSDRIIENIGLRADEAFMCYNRWRKLCSDTSIEKAGVYFEGRESGSSDTIEGITTCSPEMESLNSCIVDSLSEMKVSEPRKRKKSGDLCPFKLTTSMKKAFEVAMMNVTQKWPVLLYGPVGAGKTALINKLATGSRVLFIHMDEQMDSRTLVGSYVCTETPGEFKWNPGSLTQAIVKGYWIVFEDIDKAPSDVQSVLLPLMEGSTSFSTGHGEVVEVADSFRLFATVATSGTDIEGRRFSALWRQVMVRPPSKEDMLQIVNTWYPSLEPISSKLLDIFARINNMTSHQLCGSISTGSFIRFTLRDLLKWCKRLIGGGGHYADHALSSLDIQTIYQEAVDLFAANFFSLEKRLSVMRILSEELDLPAPDSALLIHKPTILAYQTLLQIGRAKLECIKKPVMEQRRPFVDLRSSLQALERIACSVKYNEPVLLVGETGTGKTTLVQNLATWLGHPLTVMNLSQQSDVTDLLGGFKPTDVQSLCVPLYHEFKDLFCKINSEKANQKIFHYCEVLIIKKNWKKLLRVLQNYVDEVYKTISNIPKSKGKRPFLISEWESLTTRLKAALNQIGTEAGLLFKFVEGAFVTALRNGHWILLDEVNLAPQETLQRIGAVLDGERSTLCLAERGDVDYVDRHLSFRLFACMNPATDAGKRELPYSFRSRFTEYFVDDVLEDDDLRLFVNKYLDTLAGTEYTEKIIQFYKAAKKESEVRLQDGARQKPQFSLRSLARALHYAKKGERDFPLKKALYDGFCMFFVTLLDEPSARIMTNLIVSHILDGKIPPSVPFNEYILDRSKATDPLENYILTCSVKEHLKNLARAVYIKRYPVLLQGPTSSGKTSLVRYLASFADRKFVRINNHEHTDLQEYFGTYVTDSHGRLQFQEGVLVKAVREGHWIVLDELNLAPSDVLEALNRLLDDNRELFIPELQETIQAHPNFMLFATQNPPVLYGGRKMLSRAFRNRFIEMQVDEIPEDELITILEQRCKIAAKHARKMVEVMKELQLHRQNSRVFAGKQGFITPRDLFRWADRFRVFGKSLEDLAKDGYLLLAERLRDGNEKIVVYEALKRHLGVDLNVNDLYKWELGRGNSPHHLARDRRVQERFGNITWTRSMWRLYFLIERCYEMREPVLLVGETGGGKTTVCQLLSLTRSSKLHILNCHQYTETSDFIGGFCPIRDRSRLATEFEHHITSLKQSKLFMHATEDIAVSSNISQAPSVINIVNEILSSCKKAKKIYSDVTQEDIDAIEQVKLDLIRLHQKWQAIFLWQDGPLVVAMKAGDMFLVDEISLADDSVLERLNSVLEPERKLSLAEKGGSVLEKITADPNFFVLATMNPGGDYGKKELSPALRNRFTEIWVPAVDDIDEIESIAVKSFKPALSILAKCVVNFWKWFNELQVGRTLNIRDLLSWITFINVAEEKLGPEFALIHGVFLVLLDGLTLGSGITWDDANELRESSLCFLHEELQKVGKNISVSALANLGNYGWGSAGENISYELVHTEDLFGIKPFFICKGNFACKTEGYELLAPTTKKNVLRVLRAMQLPKPVLLEGSPGVGKTSLVVALGRFSGHDVVRINLSEQTDMMDLLGSDLPVQGENGMEFSWSDGILLQALKRGSWVLLDELNLAPQSVLEGLNSILDHRAEVFIPELGRTFKCPPSFRVFACQNPSSQGGGRKGLPKSFLNRFAKVYVDELSADDYLYICQARYPLISSSLLSKLITFNRQLHLDTMVLRKYGQEGSPWEFNLRDVIRSCQMISSSMQGSKFDFLNVVYLQRMRTLADRNEIIRLFEEVFETRPSSNPHPKLHINPKNLIVGSACIQRSHFQPSKTWINQLEILPGALYSMEAIMHCLNQRWLCILVGPHSSGKTSLIRLLAQLTGNTLHELNLSTGTDVSELLGCFEQYNIFRHYKAVMCQIERYLIEYFSLRSEVNWEELIAERKGLYAKWFEFTASKSYSFSMPVSALMDSWDARSFNSLPLLVDIIKQLKNDPEVLKYPVSWSVNDLDILLKSVQELQRSKSLLQQKVKFEWVAGDLVKAMERGEWVVLDNANLCNPSVLDRINSLAEPDGSLVINECGLAEGKPVILHAHPQFRMFLTVNPRFGEVSRAMRNRGVEIFLLEKDGILVDDQIQNHEDSCKIDVARFLVSSGIMRWELVSAMTDAHMFAKKEARSRLGVSITLLELTRWVQLFQQLLLKGNQLMWSLQLSWEHTYLPSLGEIEGISMVLEGKSNFLSGLASSHLDFFSGYTLSLPVGQGKSKFSTGFASGHSNLLLRYSPSLPGGWPLPLKLRDFVWYSREACVTKNCMYLETLGAQCAAYELSRCCSGMEDAVWKNGNINLSVMPVSFIHQLLFPGQKSVESENILSGYDAGLANQMLFFAANWVIEQVTDRDLYVKQFRLYSSEFQKFCNFFKSFDMIFEGKHSRQIWDRIFQYYREVVSHFEIDTNVYPLPFLSSKLLELASSDNALKSCHTSFGIALVSIKLFLLSRQQWNTEKYFTDKKRVDSFLQLLKSIRKLEKKMLAEIAEQELCDIFSNIIEYHRVFWNSLASSHSEYATLAWNLLEKEVTKLKPRFPVETNGVLDQRLKLKSLRVLNIGMQKPTLWSKGGHPFIPSSGDVFEKVRGILTFVDDHWPRKRLLKQNFTGNCSLVDAILSTDVELKWLAVDGICMSEVIVSKSDEDDSKILSQLEEIDQSLVRRVKTERKNLESIFEPGKEINICRTGASNCCLTSSAVSTRRDNFLSWQATLPLLDLKSANLNISFLPKLVEASWLDSTKSFQHISETSKLVEYALNYSSEFSSKSPVELAPLRIILWIQERQSSVDSLCTRIATATMQIWHSYHSFLWNCFSGPLKGFYDEPCHLTHLSKTAALATILQDTVSIRDYNMSCQKLRIVLRNLWEDPILPGGLVGILHSAADHLLKQIFYVNKKHFQDETFDQLKSILVQLSENGLKVENLASLQSLISESTHVGLSSLWNKAIEPLLKELYTKSPATEMLYNLGCAWFHIGEVRYELLLSSYGLDPVIKYAFKHSHVLEKISLVELDMKVRHECELLAGCNMEDYHQDGRQVLLQKLGAEERKLRAKVVFRPQPSKFKELMKACVEFKDLMSICSSVVVDDLMGTENLQLTVDKACSWQITSANFIERLSEEFSEYMDLIQPIQVAIYEMKLGLSAALSGALERQYLKMAKQENTDEIFDAISSFVAFPARTAPGQFPVSELLVVDPVVTKCTQADSTKVVKGLIAISNETNSAMEVLNATINHVTLVRNADQVFSSLVLDKTSFVVMHDMFNQFNDLWFEMKRSKLENEDDDEERLVKFKPRLIKLEDVMEGDVSSLLEPDADQDFTLKNEIEERTEQEFINSAEKATKLDGVSEEVWENISESKLNDIVRVHNQLFGSEDLIEQVGRCHITNEQKLQCFTDSYDIGTRIIKDLQSLTSSKLDGNLTPEHLLHVCLEFDSVFSKKDVLYNAYKDPNAFVLSKMVDPLNIIQDRVNTYLIDWPEHPVLQRILKITETLLSMPLSSPLSKALQGLQLLIGRIQSLQETDMRFPFKEQLPPLYVLVSSWQKLELESWHPMVCRVQEKHDASAGRLWFPLRAVLQKDLGSTIKSIEDFIQSSTIGEYKRRLQLLLALHGELSRCISWDILSSSKMNEKLDVLYNAFGYYVQFAPLILERIESERRSLEKELKENVKLYHWEPNVYSIERFKKTRQKAFKLIQKFNEFLQQPVMTFLNKRVAEAASKAPSWLDQNEPEKINGELPKFPVDLCNLRNADRFLWYDGWISKAGSIFQSMDESLLLKVGVKQEWDNCWASLEGISINTAELGHVLKSGTKNRKKRAFTNLLKTLEASGLSKHRSVNTALGLASSSYEIEHLLLHQPGKEAHKGVSLASTKPSRDEHQSEWKSANQCYFKCLAMIQQFFQSCLKFHKDLDLEQVNRAKSFMDHLMDVLSKQRHSAYGLFWKLGGLRDQVLLLEISGGLSTKQKAVMKCMWQQKRLFDSLLALSRDTNILLGLFGKCHLSNCKEVGEEFAAFSSLIKDLQPGFMQCKEWLDDYLIGGTTAISSCVKRMPLGTKDMEKKLESNMQKVCNFGEQIEGLAFKVGPMRFVMHKLISRFRELINEGKKIGEGFQKASCAQKPAPNFSNRTFEEIIKLVRDAFLKLMEPGKVLTQDEELAPGNIALWNNLLDSATNLQLDQICDSADRVITETRNMVKLDPSKPDACSSVEVHLKGVYQHLGIVLAFCDGMLSEFIDAHKMMCEMTNDLGEVLMLLFTEGFGSAEESTETDGTAGTEDVKGTGMGEGEGAKDVSDKIEDESQIVGTEEKQDGPDKSDKQPSGKDKGIEMEEDFSGDMCSVSDDSEGEHEDEDDEEPNIESQMGDAGENKEAVSEKAWDGKDDDENPESSSEKYESGSSIKETDPSAKELRAKDDESLGVDDSEKFDDEEAPEETKEENQTGTEDEKDPDEKDPDGMEMEKSEAFEDSTGAQFQEAEKDTEDAEMDDAENAEAMDDGTEQDGVDDEELEKDGEGEEKSGSPDDMEQDEVTTEENREGDITGAEHGKDESNMESKEDIDKSDNVESAPYPLQSMPMTNFDGFDPNLQPEASWANTNDVSSSLAPGNDAAKLEISIPDSIYGSRLSSDSKTEGSERYAPIDRQMQKTNPFRSITDALQEWKERATVSADQDQAEPGSDDVNDMDADEYMYVAEGQKSTSQALGAATSDQMKNDVDEDTGPTTDENNVKKREEATRIDMVENPENVPSLRACKSLVPRDETSEGTVEKAVDMDTPMEEAPSGDSNLQSSQDVVLFNRSYMDEKVATPEELLMIEDSPSDEGRMDSLNDGDMENAVVEWKRHEISTMRLSQELAEQLRLVMEPTLASKLQGDYRTGKRINMKKVIPYIASHFRKDKIWLRRTKPNKRNYQVVVAVDDSRSMSESQCGKVAIEALVTVCRAMSQLEVGQFAVASFGEKGKIKLLHDFDQTFTTEAGIKMISSFSFKQDNTIADEPVVDLLKYLNGMLDMAVLRSRMPSGQNPLHQLVLIIADGRFHEKENLRRCVRDVLSQKRMVAFILLDSPQESIMDMMEATFEGDKLSFKRYLNSFPFPYYIVLKNIQALPRTLADLLRQWFELMQSLNDN</sequence>
<dbReference type="GO" id="GO:0005654">
    <property type="term" value="C:nucleoplasm"/>
    <property type="evidence" value="ECO:0007669"/>
    <property type="project" value="UniProtKB-SubCell"/>
</dbReference>
<evidence type="ECO:0000256" key="2">
    <source>
        <dbReference type="ARBA" id="ARBA00004642"/>
    </source>
</evidence>
<feature type="compositionally biased region" description="Polar residues" evidence="10">
    <location>
        <begin position="4824"/>
        <end position="4835"/>
    </location>
</feature>
<dbReference type="InterPro" id="IPR036465">
    <property type="entry name" value="vWFA_dom_sf"/>
</dbReference>
<feature type="compositionally biased region" description="Acidic residues" evidence="10">
    <location>
        <begin position="4576"/>
        <end position="4591"/>
    </location>
</feature>
<dbReference type="InterPro" id="IPR025662">
    <property type="entry name" value="Sigma_54_int_dom_ATP-bd_1"/>
</dbReference>
<dbReference type="InterPro" id="IPR011704">
    <property type="entry name" value="ATPase_dyneun-rel_AAA"/>
</dbReference>
<evidence type="ECO:0000256" key="4">
    <source>
        <dbReference type="ARBA" id="ARBA00017143"/>
    </source>
</evidence>
<evidence type="ECO:0000256" key="1">
    <source>
        <dbReference type="ARBA" id="ARBA00004604"/>
    </source>
</evidence>
<dbReference type="InterPro" id="IPR040848">
    <property type="entry name" value="AAA_lid_7"/>
</dbReference>
<feature type="compositionally biased region" description="Acidic residues" evidence="10">
    <location>
        <begin position="4755"/>
        <end position="4764"/>
    </location>
</feature>
<dbReference type="PROSITE" id="PS00675">
    <property type="entry name" value="SIGMA54_INTERACT_1"/>
    <property type="match status" value="1"/>
</dbReference>
<dbReference type="GO" id="GO:0005730">
    <property type="term" value="C:nucleolus"/>
    <property type="evidence" value="ECO:0007669"/>
    <property type="project" value="UniProtKB-SubCell"/>
</dbReference>
<comment type="function">
    <text evidence="9">Nuclear chaperone required for maturation and nuclear export of pre-60S ribosome subunits.</text>
</comment>
<dbReference type="Proteomes" id="UP001140206">
    <property type="component" value="Chromosome 3"/>
</dbReference>
<dbReference type="GO" id="GO:0030687">
    <property type="term" value="C:preribosome, large subunit precursor"/>
    <property type="evidence" value="ECO:0007669"/>
    <property type="project" value="TreeGrafter"/>
</dbReference>
<dbReference type="FunFam" id="3.40.50.300:FF:001384">
    <property type="entry name" value="Midasin"/>
    <property type="match status" value="1"/>
</dbReference>
<feature type="region of interest" description="Disordered" evidence="10">
    <location>
        <begin position="4498"/>
        <end position="4881"/>
    </location>
</feature>
<dbReference type="Pfam" id="PF07728">
    <property type="entry name" value="AAA_5"/>
    <property type="match status" value="7"/>
</dbReference>
<evidence type="ECO:0000313" key="12">
    <source>
        <dbReference type="EMBL" id="KAJ4777560.1"/>
    </source>
</evidence>
<dbReference type="CDD" id="cd00009">
    <property type="entry name" value="AAA"/>
    <property type="match status" value="2"/>
</dbReference>
<feature type="compositionally biased region" description="Polar residues" evidence="10">
    <location>
        <begin position="4926"/>
        <end position="4940"/>
    </location>
</feature>
<dbReference type="Pfam" id="PF17865">
    <property type="entry name" value="AAA_lid_5"/>
    <property type="match status" value="1"/>
</dbReference>
<feature type="compositionally biased region" description="Acidic residues" evidence="10">
    <location>
        <begin position="4676"/>
        <end position="4686"/>
    </location>
</feature>
<dbReference type="GO" id="GO:0005524">
    <property type="term" value="F:ATP binding"/>
    <property type="evidence" value="ECO:0007669"/>
    <property type="project" value="UniProtKB-KW"/>
</dbReference>
<evidence type="ECO:0000256" key="7">
    <source>
        <dbReference type="ARBA" id="ARBA00023186"/>
    </source>
</evidence>
<feature type="compositionally biased region" description="Basic and acidic residues" evidence="10">
    <location>
        <begin position="4858"/>
        <end position="4870"/>
    </location>
</feature>
<dbReference type="GO" id="GO:0016887">
    <property type="term" value="F:ATP hydrolysis activity"/>
    <property type="evidence" value="ECO:0007669"/>
    <property type="project" value="InterPro"/>
</dbReference>
<dbReference type="GO" id="GO:0000055">
    <property type="term" value="P:ribosomal large subunit export from nucleus"/>
    <property type="evidence" value="ECO:0007669"/>
    <property type="project" value="TreeGrafter"/>
</dbReference>
<gene>
    <name evidence="12" type="ORF">LUZ62_061817</name>
</gene>
<evidence type="ECO:0000259" key="11">
    <source>
        <dbReference type="PROSITE" id="PS50234"/>
    </source>
</evidence>
<evidence type="ECO:0000313" key="13">
    <source>
        <dbReference type="Proteomes" id="UP001140206"/>
    </source>
</evidence>
<dbReference type="FunFam" id="3.40.50.410:FF:000114">
    <property type="entry name" value="Midasin"/>
    <property type="match status" value="1"/>
</dbReference>
<dbReference type="SUPFAM" id="SSF52540">
    <property type="entry name" value="P-loop containing nucleoside triphosphate hydrolases"/>
    <property type="match status" value="6"/>
</dbReference>
<name>A0AAV8E7W6_9POAL</name>
<dbReference type="EMBL" id="JAMFTS010000003">
    <property type="protein sequence ID" value="KAJ4777560.1"/>
    <property type="molecule type" value="Genomic_DNA"/>
</dbReference>
<dbReference type="InterPro" id="IPR041190">
    <property type="entry name" value="Midasin_AAA_lid_5"/>
</dbReference>
<dbReference type="InterPro" id="IPR027417">
    <property type="entry name" value="P-loop_NTPase"/>
</dbReference>
<evidence type="ECO:0000256" key="10">
    <source>
        <dbReference type="SAM" id="MobiDB-lite"/>
    </source>
</evidence>
<evidence type="ECO:0000256" key="8">
    <source>
        <dbReference type="ARBA" id="ARBA00023242"/>
    </source>
</evidence>
<evidence type="ECO:0000256" key="5">
    <source>
        <dbReference type="ARBA" id="ARBA00022741"/>
    </source>
</evidence>
<keyword evidence="6 9" id="KW-0067">ATP-binding</keyword>
<dbReference type="InterPro" id="IPR003593">
    <property type="entry name" value="AAA+_ATPase"/>
</dbReference>
<dbReference type="InterPro" id="IPR012099">
    <property type="entry name" value="Midasin"/>
</dbReference>
<dbReference type="Pfam" id="PF21108">
    <property type="entry name" value="MDN1_4th"/>
    <property type="match status" value="1"/>
</dbReference>
<dbReference type="FunFam" id="3.40.50.300:FF:001861">
    <property type="entry name" value="Midasin"/>
    <property type="match status" value="1"/>
</dbReference>
<dbReference type="SMART" id="SM00382">
    <property type="entry name" value="AAA"/>
    <property type="match status" value="6"/>
</dbReference>
<evidence type="ECO:0000256" key="3">
    <source>
        <dbReference type="ARBA" id="ARBA00007188"/>
    </source>
</evidence>
<feature type="compositionally biased region" description="Basic and acidic residues" evidence="10">
    <location>
        <begin position="4687"/>
        <end position="4697"/>
    </location>
</feature>
<dbReference type="PROSITE" id="PS50234">
    <property type="entry name" value="VWFA"/>
    <property type="match status" value="1"/>
</dbReference>
<dbReference type="FunFam" id="3.40.50.300:FF:000142">
    <property type="entry name" value="Midasin"/>
    <property type="match status" value="1"/>
</dbReference>
<dbReference type="PANTHER" id="PTHR48103:SF2">
    <property type="entry name" value="MIDASIN"/>
    <property type="match status" value="1"/>
</dbReference>
<keyword evidence="13" id="KW-1185">Reference proteome</keyword>
<dbReference type="FunFam" id="3.40.50.300:FF:000582">
    <property type="entry name" value="Midasin"/>
    <property type="match status" value="1"/>
</dbReference>
<proteinExistence type="inferred from homology"/>
<feature type="compositionally biased region" description="Basic and acidic residues" evidence="10">
    <location>
        <begin position="4600"/>
        <end position="4613"/>
    </location>
</feature>
<dbReference type="GO" id="GO:0000027">
    <property type="term" value="P:ribosomal large subunit assembly"/>
    <property type="evidence" value="ECO:0007669"/>
    <property type="project" value="InterPro"/>
</dbReference>
<feature type="compositionally biased region" description="Acidic residues" evidence="10">
    <location>
        <begin position="4711"/>
        <end position="4747"/>
    </location>
</feature>
<dbReference type="FunFam" id="3.40.50.300:FF:001368">
    <property type="entry name" value="Midasin"/>
    <property type="match status" value="1"/>
</dbReference>
<dbReference type="InterPro" id="IPR048617">
    <property type="entry name" value="MDN1_AAA_lid_4"/>
</dbReference>
<keyword evidence="7 9" id="KW-0143">Chaperone</keyword>
<feature type="domain" description="VWFA" evidence="11">
    <location>
        <begin position="5139"/>
        <end position="5339"/>
    </location>
</feature>
<dbReference type="Gene3D" id="3.40.50.300">
    <property type="entry name" value="P-loop containing nucleotide triphosphate hydrolases"/>
    <property type="match status" value="7"/>
</dbReference>
<comment type="subcellular location">
    <subcellularLocation>
        <location evidence="1">Nucleus</location>
        <location evidence="1">Nucleolus</location>
    </subcellularLocation>
    <subcellularLocation>
        <location evidence="2">Nucleus</location>
        <location evidence="2">Nucleoplasm</location>
    </subcellularLocation>
</comment>
<evidence type="ECO:0000256" key="6">
    <source>
        <dbReference type="ARBA" id="ARBA00022840"/>
    </source>
</evidence>
<keyword evidence="8 9" id="KW-0539">Nucleus</keyword>
<dbReference type="InterPro" id="IPR002035">
    <property type="entry name" value="VWF_A"/>
</dbReference>
<reference evidence="12" key="1">
    <citation type="submission" date="2022-08" db="EMBL/GenBank/DDBJ databases">
        <authorList>
            <person name="Marques A."/>
        </authorList>
    </citation>
    <scope>NUCLEOTIDE SEQUENCE</scope>
    <source>
        <strain evidence="12">RhyPub2mFocal</strain>
        <tissue evidence="12">Leaves</tissue>
    </source>
</reference>
<protein>
    <recommendedName>
        <fullName evidence="4 9">Midasin</fullName>
    </recommendedName>
</protein>
<dbReference type="Pfam" id="PF17867">
    <property type="entry name" value="AAA_lid_7"/>
    <property type="match status" value="3"/>
</dbReference>
<feature type="compositionally biased region" description="Acidic residues" evidence="10">
    <location>
        <begin position="4650"/>
        <end position="4665"/>
    </location>
</feature>
<dbReference type="PIRSF" id="PIRSF010340">
    <property type="entry name" value="Midasin"/>
    <property type="match status" value="1"/>
</dbReference>
<comment type="caution">
    <text evidence="12">The sequence shown here is derived from an EMBL/GenBank/DDBJ whole genome shotgun (WGS) entry which is preliminary data.</text>
</comment>
<feature type="compositionally biased region" description="Basic and acidic residues" evidence="10">
    <location>
        <begin position="4540"/>
        <end position="4562"/>
    </location>
</feature>
<accession>A0AAV8E7W6</accession>
<evidence type="ECO:0000256" key="9">
    <source>
        <dbReference type="PIRNR" id="PIRNR010340"/>
    </source>
</evidence>
<organism evidence="12 13">
    <name type="scientific">Rhynchospora pubera</name>
    <dbReference type="NCBI Taxonomy" id="906938"/>
    <lineage>
        <taxon>Eukaryota</taxon>
        <taxon>Viridiplantae</taxon>
        <taxon>Streptophyta</taxon>
        <taxon>Embryophyta</taxon>
        <taxon>Tracheophyta</taxon>
        <taxon>Spermatophyta</taxon>
        <taxon>Magnoliopsida</taxon>
        <taxon>Liliopsida</taxon>
        <taxon>Poales</taxon>
        <taxon>Cyperaceae</taxon>
        <taxon>Cyperoideae</taxon>
        <taxon>Rhynchosporeae</taxon>
        <taxon>Rhynchospora</taxon>
    </lineage>
</organism>
<keyword evidence="5 9" id="KW-0547">Nucleotide-binding</keyword>
<feature type="compositionally biased region" description="Basic and acidic residues" evidence="10">
    <location>
        <begin position="4765"/>
        <end position="4795"/>
    </location>
</feature>
<feature type="compositionally biased region" description="Basic and acidic residues" evidence="10">
    <location>
        <begin position="4623"/>
        <end position="4649"/>
    </location>
</feature>
<dbReference type="SUPFAM" id="SSF53300">
    <property type="entry name" value="vWA-like"/>
    <property type="match status" value="1"/>
</dbReference>
<dbReference type="PANTHER" id="PTHR48103">
    <property type="entry name" value="MIDASIN-RELATED"/>
    <property type="match status" value="1"/>
</dbReference>
<feature type="region of interest" description="Disordered" evidence="10">
    <location>
        <begin position="4893"/>
        <end position="4913"/>
    </location>
</feature>